<dbReference type="HOGENOM" id="CLU_033863_10_0_11"/>
<dbReference type="PANTHER" id="PTHR32322">
    <property type="entry name" value="INNER MEMBRANE TRANSPORTER"/>
    <property type="match status" value="1"/>
</dbReference>
<dbReference type="SUPFAM" id="SSF103481">
    <property type="entry name" value="Multidrug resistance efflux transporter EmrE"/>
    <property type="match status" value="2"/>
</dbReference>
<reference evidence="8 9" key="1">
    <citation type="journal article" date="2012" name="J. Bacteriol.">
        <title>Genome Sequence of Radiation-Resistant Modestobacter marinus Strain BC501, a Representative Actinobacterium That Thrives on Calcareous Stone Surfaces.</title>
        <authorList>
            <person name="Normand P."/>
            <person name="Gury J."/>
            <person name="Pujic P."/>
            <person name="Chouaia B."/>
            <person name="Crotti E."/>
            <person name="Brusetti L."/>
            <person name="Daffonchio D."/>
            <person name="Vacherie B."/>
            <person name="Barbe V."/>
            <person name="Medigue C."/>
            <person name="Calteau A."/>
            <person name="Ghodhbane-Gtari F."/>
            <person name="Essoussi I."/>
            <person name="Nouioui I."/>
            <person name="Abbassi-Ghozzi I."/>
            <person name="Gtari M."/>
        </authorList>
    </citation>
    <scope>NUCLEOTIDE SEQUENCE [LARGE SCALE GENOMIC DNA]</scope>
    <source>
        <strain evidence="9">BC 501</strain>
    </source>
</reference>
<proteinExistence type="inferred from homology"/>
<dbReference type="Pfam" id="PF00892">
    <property type="entry name" value="EamA"/>
    <property type="match status" value="2"/>
</dbReference>
<dbReference type="PANTHER" id="PTHR32322:SF2">
    <property type="entry name" value="EAMA DOMAIN-CONTAINING PROTEIN"/>
    <property type="match status" value="1"/>
</dbReference>
<keyword evidence="4 6" id="KW-1133">Transmembrane helix</keyword>
<keyword evidence="9" id="KW-1185">Reference proteome</keyword>
<accession>I4F0Z6</accession>
<feature type="transmembrane region" description="Helical" evidence="6">
    <location>
        <begin position="223"/>
        <end position="246"/>
    </location>
</feature>
<evidence type="ECO:0000256" key="1">
    <source>
        <dbReference type="ARBA" id="ARBA00004141"/>
    </source>
</evidence>
<dbReference type="AlphaFoldDB" id="I4F0Z6"/>
<dbReference type="InterPro" id="IPR037185">
    <property type="entry name" value="EmrE-like"/>
</dbReference>
<feature type="transmembrane region" description="Helical" evidence="6">
    <location>
        <begin position="100"/>
        <end position="119"/>
    </location>
</feature>
<evidence type="ECO:0000313" key="8">
    <source>
        <dbReference type="EMBL" id="CCH89309.1"/>
    </source>
</evidence>
<feature type="transmembrane region" description="Helical" evidence="6">
    <location>
        <begin position="40"/>
        <end position="60"/>
    </location>
</feature>
<dbReference type="eggNOG" id="COG0697">
    <property type="taxonomic scope" value="Bacteria"/>
</dbReference>
<dbReference type="OrthoDB" id="4055477at2"/>
<feature type="transmembrane region" description="Helical" evidence="6">
    <location>
        <begin position="72"/>
        <end position="94"/>
    </location>
</feature>
<feature type="transmembrane region" description="Helical" evidence="6">
    <location>
        <begin position="131"/>
        <end position="152"/>
    </location>
</feature>
<evidence type="ECO:0000256" key="2">
    <source>
        <dbReference type="ARBA" id="ARBA00007362"/>
    </source>
</evidence>
<keyword evidence="3 6" id="KW-0812">Transmembrane</keyword>
<dbReference type="Gene3D" id="1.10.3730.20">
    <property type="match status" value="1"/>
</dbReference>
<evidence type="ECO:0000259" key="7">
    <source>
        <dbReference type="Pfam" id="PF00892"/>
    </source>
</evidence>
<evidence type="ECO:0000313" key="9">
    <source>
        <dbReference type="Proteomes" id="UP000006461"/>
    </source>
</evidence>
<dbReference type="InterPro" id="IPR050638">
    <property type="entry name" value="AA-Vitamin_Transporters"/>
</dbReference>
<feature type="transmembrane region" description="Helical" evidence="6">
    <location>
        <begin position="279"/>
        <end position="296"/>
    </location>
</feature>
<protein>
    <recommendedName>
        <fullName evidence="7">EamA domain-containing protein</fullName>
    </recommendedName>
</protein>
<dbReference type="STRING" id="477641.MODMU_3906"/>
<name>I4F0Z6_MODI5</name>
<evidence type="ECO:0000256" key="6">
    <source>
        <dbReference type="SAM" id="Phobius"/>
    </source>
</evidence>
<feature type="transmembrane region" description="Helical" evidence="6">
    <location>
        <begin position="191"/>
        <end position="211"/>
    </location>
</feature>
<keyword evidence="5 6" id="KW-0472">Membrane</keyword>
<dbReference type="PATRIC" id="fig|477641.3.peg.3654"/>
<organism evidence="8 9">
    <name type="scientific">Modestobacter italicus (strain DSM 44449 / CECT 9708 / BC 501)</name>
    <dbReference type="NCBI Taxonomy" id="2732864"/>
    <lineage>
        <taxon>Bacteria</taxon>
        <taxon>Bacillati</taxon>
        <taxon>Actinomycetota</taxon>
        <taxon>Actinomycetes</taxon>
        <taxon>Geodermatophilales</taxon>
        <taxon>Geodermatophilaceae</taxon>
        <taxon>Modestobacter</taxon>
    </lineage>
</organism>
<comment type="subcellular location">
    <subcellularLocation>
        <location evidence="1">Membrane</location>
        <topology evidence="1">Multi-pass membrane protein</topology>
    </subcellularLocation>
</comment>
<sequence length="311" mass="31339">MTAPTRVRSAALSAAPLVFVLLWSTGFVGAKYGLPYAEPFTFLALRLALAGALLAALAGGLRSAWPSGRAQVGRAGVAGLLLHAGYLGSVFFAIHSGLPASVAAVVTSLQPVLTAALASRLLGERLVAVQWLGLALGVGGVVLVLAPGLAAAAGEEGALPPVGVAACLVALLSGTAGTLWQKQHGDDIPLLSGTVVQYAAAALVLVAVAGLTEDMAIEWTAEFVLALVWLVVPLSLGAVLLLLLLLRRGSASGVSSLLFLVPPATAVEAHLLFGESLPLLSLAGVVVTTVGVALVLRPPGRRTARRATMGA</sequence>
<feature type="transmembrane region" description="Helical" evidence="6">
    <location>
        <begin position="253"/>
        <end position="273"/>
    </location>
</feature>
<dbReference type="GO" id="GO:0016020">
    <property type="term" value="C:membrane"/>
    <property type="evidence" value="ECO:0007669"/>
    <property type="project" value="UniProtKB-SubCell"/>
</dbReference>
<evidence type="ECO:0000256" key="4">
    <source>
        <dbReference type="ARBA" id="ARBA00022989"/>
    </source>
</evidence>
<dbReference type="EMBL" id="FO203431">
    <property type="protein sequence ID" value="CCH89309.1"/>
    <property type="molecule type" value="Genomic_DNA"/>
</dbReference>
<dbReference type="InterPro" id="IPR000620">
    <property type="entry name" value="EamA_dom"/>
</dbReference>
<dbReference type="KEGG" id="mmar:MODMU_3906"/>
<evidence type="ECO:0000256" key="3">
    <source>
        <dbReference type="ARBA" id="ARBA00022692"/>
    </source>
</evidence>
<feature type="domain" description="EamA" evidence="7">
    <location>
        <begin position="17"/>
        <end position="145"/>
    </location>
</feature>
<comment type="similarity">
    <text evidence="2">Belongs to the EamA transporter family.</text>
</comment>
<evidence type="ECO:0000256" key="5">
    <source>
        <dbReference type="ARBA" id="ARBA00023136"/>
    </source>
</evidence>
<dbReference type="Proteomes" id="UP000006461">
    <property type="component" value="Chromosome"/>
</dbReference>
<dbReference type="OMA" id="LMDAVWL"/>
<feature type="transmembrane region" description="Helical" evidence="6">
    <location>
        <begin position="158"/>
        <end position="179"/>
    </location>
</feature>
<gene>
    <name evidence="8" type="ordered locus">MODMU_3906</name>
</gene>
<feature type="domain" description="EamA" evidence="7">
    <location>
        <begin position="165"/>
        <end position="296"/>
    </location>
</feature>